<protein>
    <submittedName>
        <fullName evidence="1">Uncharacterized protein</fullName>
    </submittedName>
</protein>
<reference evidence="1 2" key="1">
    <citation type="submission" date="2021-12" db="EMBL/GenBank/DDBJ databases">
        <title>Genome sequencing of bacteria with rrn-lacking chromosome and rrn-plasmid.</title>
        <authorList>
            <person name="Anda M."/>
            <person name="Iwasaki W."/>
        </authorList>
    </citation>
    <scope>NUCLEOTIDE SEQUENCE [LARGE SCALE GENOMIC DNA]</scope>
    <source>
        <strain evidence="1 2">DSM 100852</strain>
        <plasmid evidence="1 2">pFA7</plasmid>
    </source>
</reference>
<proteinExistence type="predicted"/>
<dbReference type="RefSeq" id="WP_338396088.1">
    <property type="nucleotide sequence ID" value="NZ_AP025321.1"/>
</dbReference>
<name>A0AAU9CLG6_9BACT</name>
<gene>
    <name evidence="1" type="ORF">FUAX_52780</name>
</gene>
<evidence type="ECO:0000313" key="2">
    <source>
        <dbReference type="Proteomes" id="UP001348817"/>
    </source>
</evidence>
<sequence length="535" mass="58656">MKSRIHIIGLLGLFFSLFCLDGVWAQTQIDGSPLYHKDGKVGVGTSSPQYNLHVNGTFRANRLVLEDSIKARYGLHMIAEKGVQLGYGREDIGFVLKNMIRNKSASFKVLDDRLHINYPGSGLDLRGDNNFVVHANTWVRDTAFWVGHSKNLGVRFASGGIPVIETKGGMQIVTDNTHWGLVVRKKDISNKAHLYVNAEGIGLSNQLYGGIFHRISDGKVVTGTGLVSPTVEGHYGNVILQNNLKVEEDKISAQSKVSAPGLTVTSNGRIDWGWEGRSIDLYDPESGSTVMRFRNSMGTGAGNPKGGFSFATNDGRSMVRIINNSMGIGTETPGAKMHIVGPVGKGLRVSKEHVDPENRYLNIWQGNTGGVIDAVGTGELYLGFDNNLNVGLAGKGGKVRVGSLDFGGDALMAVAGTLEAKEIKVKIDAGGVVPDYVFKPDYGLRSLRDIEDFIRKEGHLPEIPSEKEILEAGGVETGDFQMRLLKKIEELTLYAIEQEKKIKKQHTVIQNMEKDRERIDRLEKLVLELTERKSK</sequence>
<dbReference type="AlphaFoldDB" id="A0AAU9CLG6"/>
<accession>A0AAU9CLG6</accession>
<dbReference type="KEGG" id="fax:FUAX_52780"/>
<evidence type="ECO:0000313" key="1">
    <source>
        <dbReference type="EMBL" id="BDD12846.1"/>
    </source>
</evidence>
<dbReference type="EMBL" id="AP025321">
    <property type="protein sequence ID" value="BDD12846.1"/>
    <property type="molecule type" value="Genomic_DNA"/>
</dbReference>
<dbReference type="Proteomes" id="UP001348817">
    <property type="component" value="Plasmid pFA7"/>
</dbReference>
<keyword evidence="1" id="KW-0614">Plasmid</keyword>
<keyword evidence="2" id="KW-1185">Reference proteome</keyword>
<organism evidence="1 2">
    <name type="scientific">Fulvitalea axinellae</name>
    <dbReference type="NCBI Taxonomy" id="1182444"/>
    <lineage>
        <taxon>Bacteria</taxon>
        <taxon>Pseudomonadati</taxon>
        <taxon>Bacteroidota</taxon>
        <taxon>Cytophagia</taxon>
        <taxon>Cytophagales</taxon>
        <taxon>Persicobacteraceae</taxon>
        <taxon>Fulvitalea</taxon>
    </lineage>
</organism>
<geneLocation type="plasmid" evidence="1 2">
    <name>pFA7</name>
</geneLocation>